<gene>
    <name evidence="1" type="ORF">FPZ44_08300</name>
</gene>
<organism evidence="1 2">
    <name type="scientific">Paenibacillus agilis</name>
    <dbReference type="NCBI Taxonomy" id="3020863"/>
    <lineage>
        <taxon>Bacteria</taxon>
        <taxon>Bacillati</taxon>
        <taxon>Bacillota</taxon>
        <taxon>Bacilli</taxon>
        <taxon>Bacillales</taxon>
        <taxon>Paenibacillaceae</taxon>
        <taxon>Paenibacillus</taxon>
    </lineage>
</organism>
<dbReference type="RefSeq" id="WP_144989175.1">
    <property type="nucleotide sequence ID" value="NZ_VNJK01000001.1"/>
</dbReference>
<accession>A0A559IZK9</accession>
<dbReference type="AlphaFoldDB" id="A0A559IZK9"/>
<dbReference type="Proteomes" id="UP000318102">
    <property type="component" value="Unassembled WGS sequence"/>
</dbReference>
<name>A0A559IZK9_9BACL</name>
<dbReference type="EMBL" id="VNJK01000001">
    <property type="protein sequence ID" value="TVX93061.1"/>
    <property type="molecule type" value="Genomic_DNA"/>
</dbReference>
<dbReference type="OrthoDB" id="2768412at2"/>
<keyword evidence="2" id="KW-1185">Reference proteome</keyword>
<evidence type="ECO:0000313" key="1">
    <source>
        <dbReference type="EMBL" id="TVX93061.1"/>
    </source>
</evidence>
<reference evidence="1 2" key="1">
    <citation type="submission" date="2019-07" db="EMBL/GenBank/DDBJ databases">
        <authorList>
            <person name="Kim J."/>
        </authorList>
    </citation>
    <scope>NUCLEOTIDE SEQUENCE [LARGE SCALE GENOMIC DNA]</scope>
    <source>
        <strain evidence="1 2">N4</strain>
    </source>
</reference>
<sequence>MEITFCTHDLEKKFNEIKEFCDEYGILISYDNKEKFYNEFIKISKETELVVLLPGESAIFSLTERTNFLEFHNLINDAKNGKIVNDSKFISSNRVLVYTDCHEKYELDFIPVDELKITDIWNSKKITVSLRNGLNCYSLRLTMDRLYDKYFPPLLESDLFIEITSSETIEEESIDAIVQAFIFELGTSLGLNLYTPNRQNFIGEDIEEDEFNDDPIRLRPLLQGKGLSDVINIYNSANEIRDPEFLILMYTKVIEYVSQTVLRKEMVDSITKKLHSPTSLKPDANFILELEKLYDEHKLRTKDSQAIKLTIETCCDIMDLVSFAPPFLKKIKKFDLSSSKEERSKCLEELASAISDTRNRIAHAKTNYRLKGYECPEDQLGDFATCLKTVASQIIRWFARQSEESRII</sequence>
<proteinExistence type="predicted"/>
<evidence type="ECO:0000313" key="2">
    <source>
        <dbReference type="Proteomes" id="UP000318102"/>
    </source>
</evidence>
<comment type="caution">
    <text evidence="1">The sequence shown here is derived from an EMBL/GenBank/DDBJ whole genome shotgun (WGS) entry which is preliminary data.</text>
</comment>
<protein>
    <submittedName>
        <fullName evidence="1">Uncharacterized protein</fullName>
    </submittedName>
</protein>